<dbReference type="RefSeq" id="WP_338684985.1">
    <property type="nucleotide sequence ID" value="NZ_AP024702.1"/>
</dbReference>
<dbReference type="InterPro" id="IPR028082">
    <property type="entry name" value="Peripla_BP_I"/>
</dbReference>
<protein>
    <submittedName>
        <fullName evidence="6">GntR family transcriptional regulator</fullName>
    </submittedName>
</protein>
<keyword evidence="2" id="KW-0238">DNA-binding</keyword>
<evidence type="ECO:0000256" key="2">
    <source>
        <dbReference type="ARBA" id="ARBA00023125"/>
    </source>
</evidence>
<dbReference type="PANTHER" id="PTHR30146:SF109">
    <property type="entry name" value="HTH-TYPE TRANSCRIPTIONAL REGULATOR GALS"/>
    <property type="match status" value="1"/>
</dbReference>
<feature type="domain" description="Transcriptional regulator LacI/GalR-like sensor" evidence="5">
    <location>
        <begin position="183"/>
        <end position="341"/>
    </location>
</feature>
<keyword evidence="1" id="KW-0805">Transcription regulation</keyword>
<sequence length="347" mass="37975">MPIQVARHLRREITEGRLSGSMPGVHTLAAELGVHRATVDAALRALEKQGFLIPQGVGRRRLIRLPEDSRAKIRLRVGIMLYDPQDKDLPFMIDLRHRLLEAGHAPHFAKRTLSELSFDPERLAPVVKKSETDAWIVLAGSREVLSWFAERTIPVFAIFGGMLRLPVAGGGPAKALAFRQLTRRLLELGHQRIVLLSDSPASHEEPGLLAGAILDELAKAGIATGPYNVPGWDGSPDGVRQTLDRLFAATPPTALLIDGVLPFATAQQHLSRHGIHAPQDVSLICADPDPLFEWNQPTVAHVGWDIAPLIRRAIRWADNVAQGKPDKRKILPQAKFVDGGTVGPAPR</sequence>
<evidence type="ECO:0000256" key="3">
    <source>
        <dbReference type="ARBA" id="ARBA00023163"/>
    </source>
</evidence>
<gene>
    <name evidence="6" type="ORF">HAHE_25680</name>
</gene>
<dbReference type="SUPFAM" id="SSF46785">
    <property type="entry name" value="Winged helix' DNA-binding domain"/>
    <property type="match status" value="1"/>
</dbReference>
<dbReference type="InterPro" id="IPR036388">
    <property type="entry name" value="WH-like_DNA-bd_sf"/>
</dbReference>
<name>A0ABN6H4R4_9BACT</name>
<dbReference type="InterPro" id="IPR046335">
    <property type="entry name" value="LacI/GalR-like_sensor"/>
</dbReference>
<evidence type="ECO:0000259" key="4">
    <source>
        <dbReference type="Pfam" id="PF00392"/>
    </source>
</evidence>
<organism evidence="6 7">
    <name type="scientific">Haloferula helveola</name>
    <dbReference type="NCBI Taxonomy" id="490095"/>
    <lineage>
        <taxon>Bacteria</taxon>
        <taxon>Pseudomonadati</taxon>
        <taxon>Verrucomicrobiota</taxon>
        <taxon>Verrucomicrobiia</taxon>
        <taxon>Verrucomicrobiales</taxon>
        <taxon>Verrucomicrobiaceae</taxon>
        <taxon>Haloferula</taxon>
    </lineage>
</organism>
<evidence type="ECO:0000256" key="1">
    <source>
        <dbReference type="ARBA" id="ARBA00023015"/>
    </source>
</evidence>
<dbReference type="InterPro" id="IPR036390">
    <property type="entry name" value="WH_DNA-bd_sf"/>
</dbReference>
<keyword evidence="7" id="KW-1185">Reference proteome</keyword>
<dbReference type="PRINTS" id="PR00035">
    <property type="entry name" value="HTHGNTR"/>
</dbReference>
<dbReference type="EMBL" id="AP024702">
    <property type="protein sequence ID" value="BCX48660.1"/>
    <property type="molecule type" value="Genomic_DNA"/>
</dbReference>
<feature type="domain" description="HTH gntR-type" evidence="4">
    <location>
        <begin position="4"/>
        <end position="53"/>
    </location>
</feature>
<dbReference type="Proteomes" id="UP001374893">
    <property type="component" value="Chromosome"/>
</dbReference>
<reference evidence="6 7" key="1">
    <citation type="submission" date="2021-06" db="EMBL/GenBank/DDBJ databases">
        <title>Complete genome of Haloferula helveola possessing various polysaccharide degrading enzymes.</title>
        <authorList>
            <person name="Takami H."/>
            <person name="Huang C."/>
            <person name="Hamasaki K."/>
        </authorList>
    </citation>
    <scope>NUCLEOTIDE SEQUENCE [LARGE SCALE GENOMIC DNA]</scope>
    <source>
        <strain evidence="6 7">CN-1</strain>
    </source>
</reference>
<dbReference type="Pfam" id="PF00392">
    <property type="entry name" value="GntR"/>
    <property type="match status" value="1"/>
</dbReference>
<dbReference type="SUPFAM" id="SSF53822">
    <property type="entry name" value="Periplasmic binding protein-like I"/>
    <property type="match status" value="1"/>
</dbReference>
<evidence type="ECO:0000313" key="7">
    <source>
        <dbReference type="Proteomes" id="UP001374893"/>
    </source>
</evidence>
<evidence type="ECO:0000259" key="5">
    <source>
        <dbReference type="Pfam" id="PF13377"/>
    </source>
</evidence>
<keyword evidence="3" id="KW-0804">Transcription</keyword>
<evidence type="ECO:0000313" key="6">
    <source>
        <dbReference type="EMBL" id="BCX48660.1"/>
    </source>
</evidence>
<dbReference type="InterPro" id="IPR000524">
    <property type="entry name" value="Tscrpt_reg_HTH_GntR"/>
</dbReference>
<dbReference type="PANTHER" id="PTHR30146">
    <property type="entry name" value="LACI-RELATED TRANSCRIPTIONAL REPRESSOR"/>
    <property type="match status" value="1"/>
</dbReference>
<dbReference type="Gene3D" id="1.10.10.10">
    <property type="entry name" value="Winged helix-like DNA-binding domain superfamily/Winged helix DNA-binding domain"/>
    <property type="match status" value="1"/>
</dbReference>
<proteinExistence type="predicted"/>
<dbReference type="Pfam" id="PF13377">
    <property type="entry name" value="Peripla_BP_3"/>
    <property type="match status" value="1"/>
</dbReference>
<dbReference type="Gene3D" id="3.40.50.2300">
    <property type="match status" value="1"/>
</dbReference>
<accession>A0ABN6H4R4</accession>